<accession>A0A0F9LNE9</accession>
<evidence type="ECO:0000313" key="1">
    <source>
        <dbReference type="EMBL" id="KKM96599.1"/>
    </source>
</evidence>
<comment type="caution">
    <text evidence="1">The sequence shown here is derived from an EMBL/GenBank/DDBJ whole genome shotgun (WGS) entry which is preliminary data.</text>
</comment>
<proteinExistence type="predicted"/>
<protein>
    <submittedName>
        <fullName evidence="1">Uncharacterized protein</fullName>
    </submittedName>
</protein>
<organism evidence="1">
    <name type="scientific">marine sediment metagenome</name>
    <dbReference type="NCBI Taxonomy" id="412755"/>
    <lineage>
        <taxon>unclassified sequences</taxon>
        <taxon>metagenomes</taxon>
        <taxon>ecological metagenomes</taxon>
    </lineage>
</organism>
<gene>
    <name evidence="1" type="ORF">LCGC14_1176520</name>
</gene>
<dbReference type="AlphaFoldDB" id="A0A0F9LNE9"/>
<name>A0A0F9LNE9_9ZZZZ</name>
<reference evidence="1" key="1">
    <citation type="journal article" date="2015" name="Nature">
        <title>Complex archaea that bridge the gap between prokaryotes and eukaryotes.</title>
        <authorList>
            <person name="Spang A."/>
            <person name="Saw J.H."/>
            <person name="Jorgensen S.L."/>
            <person name="Zaremba-Niedzwiedzka K."/>
            <person name="Martijn J."/>
            <person name="Lind A.E."/>
            <person name="van Eijk R."/>
            <person name="Schleper C."/>
            <person name="Guy L."/>
            <person name="Ettema T.J."/>
        </authorList>
    </citation>
    <scope>NUCLEOTIDE SEQUENCE</scope>
</reference>
<sequence length="93" mass="10735">MIYKILAEYIQENVPGGSFVGIEEDSGELFVSFNYEDDVKKREASEHLLEKFDEVKKVIIVERVDIKKATQMVEDLNKLLVKEKPDLLDIGDF</sequence>
<dbReference type="EMBL" id="LAZR01005860">
    <property type="protein sequence ID" value="KKM96599.1"/>
    <property type="molecule type" value="Genomic_DNA"/>
</dbReference>